<dbReference type="Gene3D" id="3.30.70.100">
    <property type="match status" value="1"/>
</dbReference>
<keyword evidence="2" id="KW-0238">DNA-binding</keyword>
<evidence type="ECO:0000256" key="1">
    <source>
        <dbReference type="ARBA" id="ARBA00023015"/>
    </source>
</evidence>
<gene>
    <name evidence="5" type="ORF">ABS766_03000</name>
</gene>
<dbReference type="PROSITE" id="PS00041">
    <property type="entry name" value="HTH_ARAC_FAMILY_1"/>
    <property type="match status" value="1"/>
</dbReference>
<dbReference type="PANTHER" id="PTHR43280:SF2">
    <property type="entry name" value="HTH-TYPE TRANSCRIPTIONAL REGULATOR EXSA"/>
    <property type="match status" value="1"/>
</dbReference>
<organism evidence="5 6">
    <name type="scientific">Flavobacterium rhizosphaerae</name>
    <dbReference type="NCBI Taxonomy" id="3163298"/>
    <lineage>
        <taxon>Bacteria</taxon>
        <taxon>Pseudomonadati</taxon>
        <taxon>Bacteroidota</taxon>
        <taxon>Flavobacteriia</taxon>
        <taxon>Flavobacteriales</taxon>
        <taxon>Flavobacteriaceae</taxon>
        <taxon>Flavobacterium</taxon>
    </lineage>
</organism>
<dbReference type="PROSITE" id="PS01124">
    <property type="entry name" value="HTH_ARAC_FAMILY_2"/>
    <property type="match status" value="1"/>
</dbReference>
<feature type="domain" description="HTH araC/xylS-type" evidence="4">
    <location>
        <begin position="71"/>
        <end position="173"/>
    </location>
</feature>
<evidence type="ECO:0000256" key="2">
    <source>
        <dbReference type="ARBA" id="ARBA00023125"/>
    </source>
</evidence>
<keyword evidence="6" id="KW-1185">Reference proteome</keyword>
<comment type="caution">
    <text evidence="5">The sequence shown here is derived from an EMBL/GenBank/DDBJ whole genome shotgun (WGS) entry which is preliminary data.</text>
</comment>
<keyword evidence="1" id="KW-0805">Transcription regulation</keyword>
<dbReference type="InterPro" id="IPR018062">
    <property type="entry name" value="HTH_AraC-typ_CS"/>
</dbReference>
<reference evidence="5 6" key="1">
    <citation type="submission" date="2024-06" db="EMBL/GenBank/DDBJ databases">
        <authorList>
            <person name="Kaempfer P."/>
            <person name="Viver T."/>
        </authorList>
    </citation>
    <scope>NUCLEOTIDE SEQUENCE [LARGE SCALE GENOMIC DNA]</scope>
    <source>
        <strain evidence="5 6">ST-119</strain>
    </source>
</reference>
<dbReference type="InterPro" id="IPR018060">
    <property type="entry name" value="HTH_AraC"/>
</dbReference>
<name>A0ABW8YVZ0_9FLAO</name>
<keyword evidence="3" id="KW-0804">Transcription</keyword>
<dbReference type="InterPro" id="IPR009057">
    <property type="entry name" value="Homeodomain-like_sf"/>
</dbReference>
<dbReference type="RefSeq" id="WP_408083628.1">
    <property type="nucleotide sequence ID" value="NZ_JBELPZ010000002.1"/>
</dbReference>
<dbReference type="PANTHER" id="PTHR43280">
    <property type="entry name" value="ARAC-FAMILY TRANSCRIPTIONAL REGULATOR"/>
    <property type="match status" value="1"/>
</dbReference>
<dbReference type="SUPFAM" id="SSF46689">
    <property type="entry name" value="Homeodomain-like"/>
    <property type="match status" value="1"/>
</dbReference>
<protein>
    <submittedName>
        <fullName evidence="5">AraC family transcriptional regulator</fullName>
    </submittedName>
</protein>
<sequence>MKLFIKNMVCPRCITSVQQVFEGQGIAPVGVNLGEVVINEELTEAELLQLKDVLAELGFELLEDTKSQIIERVKSIIIAQVQNGDGHIVFSDLLAGTLNKEYSSLSKVFSTNEGITIEQFIILQKIERVKELLTYNQMTLSEIANVMGYSSVAHLSGQFRKITGYTPTNYKLLDDKLRLPLDGLAKKV</sequence>
<dbReference type="SMART" id="SM00342">
    <property type="entry name" value="HTH_ARAC"/>
    <property type="match status" value="1"/>
</dbReference>
<evidence type="ECO:0000313" key="6">
    <source>
        <dbReference type="Proteomes" id="UP001629156"/>
    </source>
</evidence>
<dbReference type="Proteomes" id="UP001629156">
    <property type="component" value="Unassembled WGS sequence"/>
</dbReference>
<dbReference type="EMBL" id="JBELPZ010000002">
    <property type="protein sequence ID" value="MFL9843380.1"/>
    <property type="molecule type" value="Genomic_DNA"/>
</dbReference>
<evidence type="ECO:0000259" key="4">
    <source>
        <dbReference type="PROSITE" id="PS01124"/>
    </source>
</evidence>
<accession>A0ABW8YVZ0</accession>
<dbReference type="Pfam" id="PF12833">
    <property type="entry name" value="HTH_18"/>
    <property type="match status" value="1"/>
</dbReference>
<evidence type="ECO:0000313" key="5">
    <source>
        <dbReference type="EMBL" id="MFL9843380.1"/>
    </source>
</evidence>
<dbReference type="Gene3D" id="1.10.10.60">
    <property type="entry name" value="Homeodomain-like"/>
    <property type="match status" value="1"/>
</dbReference>
<proteinExistence type="predicted"/>
<evidence type="ECO:0000256" key="3">
    <source>
        <dbReference type="ARBA" id="ARBA00023163"/>
    </source>
</evidence>